<reference evidence="9" key="1">
    <citation type="submission" date="2022-07" db="EMBL/GenBank/DDBJ databases">
        <title>Phylogenomic reconstructions and comparative analyses of Kickxellomycotina fungi.</title>
        <authorList>
            <person name="Reynolds N.K."/>
            <person name="Stajich J.E."/>
            <person name="Barry K."/>
            <person name="Grigoriev I.V."/>
            <person name="Crous P."/>
            <person name="Smith M.E."/>
        </authorList>
    </citation>
    <scope>NUCLEOTIDE SEQUENCE</scope>
    <source>
        <strain evidence="9">RSA 861</strain>
    </source>
</reference>
<evidence type="ECO:0000256" key="7">
    <source>
        <dbReference type="SAM" id="MobiDB-lite"/>
    </source>
</evidence>
<keyword evidence="10" id="KW-1185">Reference proteome</keyword>
<dbReference type="SUPFAM" id="SSF55455">
    <property type="entry name" value="SRF-like"/>
    <property type="match status" value="1"/>
</dbReference>
<dbReference type="Proteomes" id="UP001150569">
    <property type="component" value="Unassembled WGS sequence"/>
</dbReference>
<dbReference type="SMART" id="SM00432">
    <property type="entry name" value="MADS"/>
    <property type="match status" value="1"/>
</dbReference>
<dbReference type="InterPro" id="IPR036879">
    <property type="entry name" value="TF_MADSbox_sf"/>
</dbReference>
<feature type="compositionally biased region" description="Polar residues" evidence="7">
    <location>
        <begin position="382"/>
        <end position="396"/>
    </location>
</feature>
<evidence type="ECO:0000256" key="2">
    <source>
        <dbReference type="ARBA" id="ARBA00023015"/>
    </source>
</evidence>
<feature type="region of interest" description="Disordered" evidence="7">
    <location>
        <begin position="82"/>
        <end position="209"/>
    </location>
</feature>
<feature type="domain" description="MADS-box" evidence="8">
    <location>
        <begin position="1"/>
        <end position="61"/>
    </location>
</feature>
<feature type="region of interest" description="Disordered" evidence="7">
    <location>
        <begin position="366"/>
        <end position="439"/>
    </location>
</feature>
<dbReference type="PROSITE" id="PS50066">
    <property type="entry name" value="MADS_BOX_2"/>
    <property type="match status" value="1"/>
</dbReference>
<feature type="compositionally biased region" description="Basic and acidic residues" evidence="7">
    <location>
        <begin position="402"/>
        <end position="412"/>
    </location>
</feature>
<accession>A0A9W8AEL8</accession>
<dbReference type="GO" id="GO:0045944">
    <property type="term" value="P:positive regulation of transcription by RNA polymerase II"/>
    <property type="evidence" value="ECO:0007669"/>
    <property type="project" value="InterPro"/>
</dbReference>
<dbReference type="OrthoDB" id="1898716at2759"/>
<evidence type="ECO:0000313" key="9">
    <source>
        <dbReference type="EMBL" id="KAJ1930167.1"/>
    </source>
</evidence>
<keyword evidence="4" id="KW-0804">Transcription</keyword>
<feature type="compositionally biased region" description="Low complexity" evidence="7">
    <location>
        <begin position="418"/>
        <end position="439"/>
    </location>
</feature>
<dbReference type="PRINTS" id="PR00404">
    <property type="entry name" value="MADSDOMAIN"/>
</dbReference>
<dbReference type="GO" id="GO:0046983">
    <property type="term" value="F:protein dimerization activity"/>
    <property type="evidence" value="ECO:0007669"/>
    <property type="project" value="InterPro"/>
</dbReference>
<dbReference type="PANTHER" id="PTHR11945">
    <property type="entry name" value="MADS BOX PROTEIN"/>
    <property type="match status" value="1"/>
</dbReference>
<name>A0A9W8AEL8_9FUNG</name>
<comment type="subcellular location">
    <subcellularLocation>
        <location evidence="1">Nucleus</location>
    </subcellularLocation>
</comment>
<keyword evidence="2" id="KW-0805">Transcription regulation</keyword>
<dbReference type="PANTHER" id="PTHR11945:SF534">
    <property type="entry name" value="MYOCYTE-SPECIFIC ENHANCER FACTOR 2"/>
    <property type="match status" value="1"/>
</dbReference>
<evidence type="ECO:0000256" key="5">
    <source>
        <dbReference type="ARBA" id="ARBA00023242"/>
    </source>
</evidence>
<dbReference type="AlphaFoldDB" id="A0A9W8AEL8"/>
<organism evidence="9 10">
    <name type="scientific">Tieghemiomyces parasiticus</name>
    <dbReference type="NCBI Taxonomy" id="78921"/>
    <lineage>
        <taxon>Eukaryota</taxon>
        <taxon>Fungi</taxon>
        <taxon>Fungi incertae sedis</taxon>
        <taxon>Zoopagomycota</taxon>
        <taxon>Kickxellomycotina</taxon>
        <taxon>Dimargaritomycetes</taxon>
        <taxon>Dimargaritales</taxon>
        <taxon>Dimargaritaceae</taxon>
        <taxon>Tieghemiomyces</taxon>
    </lineage>
</organism>
<keyword evidence="3" id="KW-0238">DNA-binding</keyword>
<gene>
    <name evidence="9" type="ORF">IWQ60_000573</name>
</gene>
<dbReference type="CDD" id="cd00265">
    <property type="entry name" value="MADS_MEF2_like"/>
    <property type="match status" value="1"/>
</dbReference>
<feature type="compositionally biased region" description="Low complexity" evidence="7">
    <location>
        <begin position="177"/>
        <end position="195"/>
    </location>
</feature>
<evidence type="ECO:0000256" key="4">
    <source>
        <dbReference type="ARBA" id="ARBA00023163"/>
    </source>
</evidence>
<dbReference type="GO" id="GO:0000978">
    <property type="term" value="F:RNA polymerase II cis-regulatory region sequence-specific DNA binding"/>
    <property type="evidence" value="ECO:0007669"/>
    <property type="project" value="TreeGrafter"/>
</dbReference>
<protein>
    <recommendedName>
        <fullName evidence="8">MADS-box domain-containing protein</fullName>
    </recommendedName>
</protein>
<dbReference type="Pfam" id="PF00319">
    <property type="entry name" value="SRF-TF"/>
    <property type="match status" value="1"/>
</dbReference>
<evidence type="ECO:0000256" key="1">
    <source>
        <dbReference type="ARBA" id="ARBA00004123"/>
    </source>
</evidence>
<dbReference type="GO" id="GO:0000981">
    <property type="term" value="F:DNA-binding transcription factor activity, RNA polymerase II-specific"/>
    <property type="evidence" value="ECO:0007669"/>
    <property type="project" value="TreeGrafter"/>
</dbReference>
<dbReference type="InterPro" id="IPR002100">
    <property type="entry name" value="TF_MADSbox"/>
</dbReference>
<dbReference type="PROSITE" id="PS00350">
    <property type="entry name" value="MADS_BOX_1"/>
    <property type="match status" value="1"/>
</dbReference>
<dbReference type="Gene3D" id="3.40.1810.10">
    <property type="entry name" value="Transcription factor, MADS-box"/>
    <property type="match status" value="1"/>
</dbReference>
<sequence length="439" mass="45715">MGRKKIKIQPIADDRGRQVTFLKRKQGLMKKAYELSVLCDCQIALIIFTSNGKLVQFSSSDIDPILMRYTQTEAPQEVKTNVDFANPDTGGTYSPNDDDDDAGIAPGGSSMADFDGSPDYGMHPLQPQQPTRQNSAPSIGDHRFEYGPGVGMAHPQQGPPMYPSGGTGTPPPPHLHQPPSSHYTSGLHPSRVPPSHHAPPPPSHHATAAAAAAAVASGFRPAYSPPLPGGYSSQSVFYPSHQPPVMSMPPYPTQMTMSSSFPAQSLPHSTAPFAAVAAHPVQQQQQGQHLGYGATPPASLPMTMTAGPMSSPQLTAGYGGTSLPPAAGSSPLQAATHMDALHLSGTLSPPPAGANLARKPSGLRVTIPDKSAQAPGGATVANARQQPPQHVQIQHAQSHESGSGRESSHHPDTTGSDSQRSLPPQSSAPSPASDPALSS</sequence>
<keyword evidence="5" id="KW-0539">Nucleus</keyword>
<comment type="caution">
    <text evidence="9">The sequence shown here is derived from an EMBL/GenBank/DDBJ whole genome shotgun (WGS) entry which is preliminary data.</text>
</comment>
<evidence type="ECO:0000256" key="3">
    <source>
        <dbReference type="ARBA" id="ARBA00023125"/>
    </source>
</evidence>
<evidence type="ECO:0000313" key="10">
    <source>
        <dbReference type="Proteomes" id="UP001150569"/>
    </source>
</evidence>
<comment type="similarity">
    <text evidence="6">Belongs to the MEF2 family.</text>
</comment>
<proteinExistence type="inferred from homology"/>
<feature type="compositionally biased region" description="Polar residues" evidence="7">
    <location>
        <begin position="126"/>
        <end position="137"/>
    </location>
</feature>
<evidence type="ECO:0000259" key="8">
    <source>
        <dbReference type="PROSITE" id="PS50066"/>
    </source>
</evidence>
<dbReference type="InterPro" id="IPR033896">
    <property type="entry name" value="MEF2-like_N"/>
</dbReference>
<feature type="non-terminal residue" evidence="9">
    <location>
        <position position="439"/>
    </location>
</feature>
<dbReference type="EMBL" id="JANBPT010000014">
    <property type="protein sequence ID" value="KAJ1930167.1"/>
    <property type="molecule type" value="Genomic_DNA"/>
</dbReference>
<dbReference type="GO" id="GO:0005634">
    <property type="term" value="C:nucleus"/>
    <property type="evidence" value="ECO:0007669"/>
    <property type="project" value="UniProtKB-SubCell"/>
</dbReference>
<evidence type="ECO:0000256" key="6">
    <source>
        <dbReference type="ARBA" id="ARBA00025805"/>
    </source>
</evidence>